<sequence length="285" mass="32404">MKNEISITTGCKFHIDSNAQAIVETANPSNTIPLERLPTHEIEGTSFYVDINSQALIETTNLTNTIPFSDMKDHGTHYSMCYHSEYKNFPCQLDSVEDTININIPPLLILDSEGMAKKYGVTIESLKNKTDLEFLNPNYEGFMERVAGILPHIDIAGQDFIIDLNLKELRLAEDAFVKLEFKDFEIGSFDGDFAYHFLYDTKLQKLVGNESSKDVIRVELPNLLYLDPVGLARRNGHEDSAYIRDYPIEKNLKASTYTSPLDVKKHSNKQTFDNDMTPPKRGKRL</sequence>
<dbReference type="EMBL" id="JAJJMO010000001">
    <property type="protein sequence ID" value="MCC9073500.1"/>
    <property type="molecule type" value="Genomic_DNA"/>
</dbReference>
<accession>A0ABS8N098</accession>
<dbReference type="Proteomes" id="UP001430919">
    <property type="component" value="Unassembled WGS sequence"/>
</dbReference>
<keyword evidence="3" id="KW-1185">Reference proteome</keyword>
<gene>
    <name evidence="2" type="ORF">LNQ49_18140</name>
</gene>
<reference evidence="2" key="1">
    <citation type="submission" date="2021-11" db="EMBL/GenBank/DDBJ databases">
        <title>Description of novel Flavobacterium species.</title>
        <authorList>
            <person name="Saticioglu I.B."/>
            <person name="Ay H."/>
            <person name="Altun S."/>
            <person name="Duman M."/>
        </authorList>
    </citation>
    <scope>NUCLEOTIDE SEQUENCE</scope>
    <source>
        <strain evidence="2">F-65</strain>
    </source>
</reference>
<dbReference type="RefSeq" id="WP_229990420.1">
    <property type="nucleotide sequence ID" value="NZ_JAJJMO010000001.1"/>
</dbReference>
<name>A0ABS8N098_9FLAO</name>
<evidence type="ECO:0000313" key="2">
    <source>
        <dbReference type="EMBL" id="MCC9073500.1"/>
    </source>
</evidence>
<evidence type="ECO:0000256" key="1">
    <source>
        <dbReference type="SAM" id="MobiDB-lite"/>
    </source>
</evidence>
<proteinExistence type="predicted"/>
<evidence type="ECO:0000313" key="3">
    <source>
        <dbReference type="Proteomes" id="UP001430919"/>
    </source>
</evidence>
<feature type="region of interest" description="Disordered" evidence="1">
    <location>
        <begin position="264"/>
        <end position="285"/>
    </location>
</feature>
<protein>
    <submittedName>
        <fullName evidence="2">Uncharacterized protein</fullName>
    </submittedName>
</protein>
<organism evidence="2 3">
    <name type="scientific">Flavobacterium pisciphilum</name>
    <dbReference type="NCBI Taxonomy" id="2893755"/>
    <lineage>
        <taxon>Bacteria</taxon>
        <taxon>Pseudomonadati</taxon>
        <taxon>Bacteroidota</taxon>
        <taxon>Flavobacteriia</taxon>
        <taxon>Flavobacteriales</taxon>
        <taxon>Flavobacteriaceae</taxon>
        <taxon>Flavobacterium</taxon>
    </lineage>
</organism>
<comment type="caution">
    <text evidence="2">The sequence shown here is derived from an EMBL/GenBank/DDBJ whole genome shotgun (WGS) entry which is preliminary data.</text>
</comment>